<dbReference type="AlphaFoldDB" id="T0ZBW2"/>
<gene>
    <name evidence="2" type="ORF">B1B_14481</name>
</gene>
<feature type="transmembrane region" description="Helical" evidence="1">
    <location>
        <begin position="103"/>
        <end position="122"/>
    </location>
</feature>
<evidence type="ECO:0000256" key="1">
    <source>
        <dbReference type="SAM" id="Phobius"/>
    </source>
</evidence>
<comment type="caution">
    <text evidence="2">The sequence shown here is derived from an EMBL/GenBank/DDBJ whole genome shotgun (WGS) entry which is preliminary data.</text>
</comment>
<dbReference type="EMBL" id="AUZY01009596">
    <property type="protein sequence ID" value="EQD41567.1"/>
    <property type="molecule type" value="Genomic_DNA"/>
</dbReference>
<reference evidence="2" key="2">
    <citation type="journal article" date="2014" name="ISME J.">
        <title>Microbial stratification in low pH oxic and suboxic macroscopic growths along an acid mine drainage.</title>
        <authorList>
            <person name="Mendez-Garcia C."/>
            <person name="Mesa V."/>
            <person name="Sprenger R.R."/>
            <person name="Richter M."/>
            <person name="Diez M.S."/>
            <person name="Solano J."/>
            <person name="Bargiela R."/>
            <person name="Golyshina O.V."/>
            <person name="Manteca A."/>
            <person name="Ramos J.L."/>
            <person name="Gallego J.R."/>
            <person name="Llorente I."/>
            <person name="Martins Dos Santos V.A."/>
            <person name="Jensen O.N."/>
            <person name="Pelaez A.I."/>
            <person name="Sanchez J."/>
            <person name="Ferrer M."/>
        </authorList>
    </citation>
    <scope>NUCLEOTIDE SEQUENCE</scope>
</reference>
<keyword evidence="1" id="KW-0472">Membrane</keyword>
<name>T0ZBW2_9ZZZZ</name>
<feature type="transmembrane region" description="Helical" evidence="1">
    <location>
        <begin position="134"/>
        <end position="152"/>
    </location>
</feature>
<accession>T0ZBW2</accession>
<feature type="transmembrane region" description="Helical" evidence="1">
    <location>
        <begin position="69"/>
        <end position="91"/>
    </location>
</feature>
<sequence length="185" mass="20582">MTTIMILYLTVDAYIRYRTTDGANIVEYLKDGIMPIALIGGLILIFGIYSDLTWPLQINSPSAAANSAFAGYNLLFFDPLVLMGIVTLSFAITVKYGHRLQTFGIMALYSGVFSMYYGWMGYLQNKSSEPFDMFLMYVAFGAVGILSYPLTLMADYSRYASKGVMKNITLLILLLFWIALIGSAV</sequence>
<feature type="non-terminal residue" evidence="2">
    <location>
        <position position="185"/>
    </location>
</feature>
<evidence type="ECO:0000313" key="2">
    <source>
        <dbReference type="EMBL" id="EQD41567.1"/>
    </source>
</evidence>
<protein>
    <submittedName>
        <fullName evidence="2">Membrane protein containing DUF981</fullName>
    </submittedName>
</protein>
<reference evidence="2" key="1">
    <citation type="submission" date="2013-08" db="EMBL/GenBank/DDBJ databases">
        <authorList>
            <person name="Mendez C."/>
            <person name="Richter M."/>
            <person name="Ferrer M."/>
            <person name="Sanchez J."/>
        </authorList>
    </citation>
    <scope>NUCLEOTIDE SEQUENCE</scope>
</reference>
<dbReference type="Pfam" id="PF06168">
    <property type="entry name" value="DUF981"/>
    <property type="match status" value="1"/>
</dbReference>
<feature type="transmembrane region" description="Helical" evidence="1">
    <location>
        <begin position="164"/>
        <end position="184"/>
    </location>
</feature>
<proteinExistence type="predicted"/>
<feature type="transmembrane region" description="Helical" evidence="1">
    <location>
        <begin position="32"/>
        <end position="49"/>
    </location>
</feature>
<keyword evidence="1" id="KW-0812">Transmembrane</keyword>
<organism evidence="2">
    <name type="scientific">mine drainage metagenome</name>
    <dbReference type="NCBI Taxonomy" id="410659"/>
    <lineage>
        <taxon>unclassified sequences</taxon>
        <taxon>metagenomes</taxon>
        <taxon>ecological metagenomes</taxon>
    </lineage>
</organism>
<dbReference type="InterPro" id="IPR009324">
    <property type="entry name" value="DUF981"/>
</dbReference>
<keyword evidence="1" id="KW-1133">Transmembrane helix</keyword>